<reference evidence="5 6" key="1">
    <citation type="journal article" date="2018" name="ISME J.">
        <title>A methanotrophic archaeon couples anaerobic oxidation of methane to Fe(III) reduction.</title>
        <authorList>
            <person name="Cai C."/>
            <person name="Leu A.O."/>
            <person name="Xie G.J."/>
            <person name="Guo J."/>
            <person name="Feng Y."/>
            <person name="Zhao J.X."/>
            <person name="Tyson G.W."/>
            <person name="Yuan Z."/>
            <person name="Hu S."/>
        </authorList>
    </citation>
    <scope>NUCLEOTIDE SEQUENCE [LARGE SCALE GENOMIC DNA]</scope>
    <source>
        <strain evidence="5">FeB_12</strain>
    </source>
</reference>
<evidence type="ECO:0000256" key="2">
    <source>
        <dbReference type="ARBA" id="ARBA00023004"/>
    </source>
</evidence>
<evidence type="ECO:0000313" key="6">
    <source>
        <dbReference type="Proteomes" id="UP000250918"/>
    </source>
</evidence>
<name>A0A855X0K2_9BACT</name>
<sequence length="77" mass="8689">MPGVVIDKNHCKGCELCVKACPQKILSMSREITLRGYFYAQMHDPSRCIGCRICAITCPDAAISVHHHGQMYVLFEY</sequence>
<dbReference type="InterPro" id="IPR017896">
    <property type="entry name" value="4Fe4S_Fe-S-bd"/>
</dbReference>
<dbReference type="GO" id="GO:0046872">
    <property type="term" value="F:metal ion binding"/>
    <property type="evidence" value="ECO:0007669"/>
    <property type="project" value="UniProtKB-KW"/>
</dbReference>
<organism evidence="5 6">
    <name type="scientific">candidate division GN15 bacterium</name>
    <dbReference type="NCBI Taxonomy" id="2072418"/>
    <lineage>
        <taxon>Bacteria</taxon>
        <taxon>candidate division GN15</taxon>
    </lineage>
</organism>
<evidence type="ECO:0000313" key="5">
    <source>
        <dbReference type="EMBL" id="PWB72342.1"/>
    </source>
</evidence>
<dbReference type="InterPro" id="IPR017900">
    <property type="entry name" value="4Fe4S_Fe_S_CS"/>
</dbReference>
<keyword evidence="3" id="KW-0411">Iron-sulfur</keyword>
<accession>A0A855X0K2</accession>
<keyword evidence="1" id="KW-0479">Metal-binding</keyword>
<dbReference type="AlphaFoldDB" id="A0A855X0K2"/>
<dbReference type="Gene3D" id="3.30.70.20">
    <property type="match status" value="2"/>
</dbReference>
<protein>
    <submittedName>
        <fullName evidence="5">Tungsten formylmethanofuran dehydrogenase</fullName>
    </submittedName>
</protein>
<feature type="domain" description="4Fe-4S ferredoxin-type" evidence="4">
    <location>
        <begin position="2"/>
        <end position="31"/>
    </location>
</feature>
<proteinExistence type="predicted"/>
<evidence type="ECO:0000256" key="1">
    <source>
        <dbReference type="ARBA" id="ARBA00022723"/>
    </source>
</evidence>
<comment type="caution">
    <text evidence="5">The sequence shown here is derived from an EMBL/GenBank/DDBJ whole genome shotgun (WGS) entry which is preliminary data.</text>
</comment>
<dbReference type="SUPFAM" id="SSF54862">
    <property type="entry name" value="4Fe-4S ferredoxins"/>
    <property type="match status" value="1"/>
</dbReference>
<dbReference type="GO" id="GO:0051536">
    <property type="term" value="F:iron-sulfur cluster binding"/>
    <property type="evidence" value="ECO:0007669"/>
    <property type="project" value="UniProtKB-KW"/>
</dbReference>
<evidence type="ECO:0000259" key="4">
    <source>
        <dbReference type="PROSITE" id="PS51379"/>
    </source>
</evidence>
<dbReference type="PROSITE" id="PS51379">
    <property type="entry name" value="4FE4S_FER_2"/>
    <property type="match status" value="2"/>
</dbReference>
<dbReference type="PANTHER" id="PTHR43122">
    <property type="entry name" value="FERREDOXIN SUBUNIT OF PYRUVATE:FLAVODOXIN OXIDOREDUCTASE-RELATED"/>
    <property type="match status" value="1"/>
</dbReference>
<dbReference type="EMBL" id="PQAP01000088">
    <property type="protein sequence ID" value="PWB72342.1"/>
    <property type="molecule type" value="Genomic_DNA"/>
</dbReference>
<keyword evidence="2" id="KW-0408">Iron</keyword>
<feature type="domain" description="4Fe-4S ferredoxin-type" evidence="4">
    <location>
        <begin position="39"/>
        <end position="68"/>
    </location>
</feature>
<gene>
    <name evidence="5" type="ORF">C3F09_06810</name>
</gene>
<dbReference type="PANTHER" id="PTHR43122:SF2">
    <property type="entry name" value="FERREDOXIN SUBUNIT OF PYRUVATE:FLAVODOXIN OXIDOREDUCTASE"/>
    <property type="match status" value="1"/>
</dbReference>
<dbReference type="Pfam" id="PF12838">
    <property type="entry name" value="Fer4_7"/>
    <property type="match status" value="1"/>
</dbReference>
<evidence type="ECO:0000256" key="3">
    <source>
        <dbReference type="ARBA" id="ARBA00023014"/>
    </source>
</evidence>
<dbReference type="PROSITE" id="PS00198">
    <property type="entry name" value="4FE4S_FER_1"/>
    <property type="match status" value="1"/>
</dbReference>
<dbReference type="Proteomes" id="UP000250918">
    <property type="component" value="Unassembled WGS sequence"/>
</dbReference>